<gene>
    <name evidence="3" type="ORF">GGQ59_000851</name>
</gene>
<dbReference type="RefSeq" id="WP_183816113.1">
    <property type="nucleotide sequence ID" value="NZ_JACHOB010000001.1"/>
</dbReference>
<keyword evidence="2" id="KW-0472">Membrane</keyword>
<proteinExistence type="predicted"/>
<feature type="compositionally biased region" description="Basic and acidic residues" evidence="1">
    <location>
        <begin position="30"/>
        <end position="40"/>
    </location>
</feature>
<evidence type="ECO:0000256" key="1">
    <source>
        <dbReference type="SAM" id="MobiDB-lite"/>
    </source>
</evidence>
<comment type="caution">
    <text evidence="3">The sequence shown here is derived from an EMBL/GenBank/DDBJ whole genome shotgun (WGS) entry which is preliminary data.</text>
</comment>
<keyword evidence="2" id="KW-0812">Transmembrane</keyword>
<evidence type="ECO:0000256" key="2">
    <source>
        <dbReference type="SAM" id="Phobius"/>
    </source>
</evidence>
<dbReference type="Proteomes" id="UP000563524">
    <property type="component" value="Unassembled WGS sequence"/>
</dbReference>
<keyword evidence="2" id="KW-1133">Transmembrane helix</keyword>
<feature type="transmembrane region" description="Helical" evidence="2">
    <location>
        <begin position="107"/>
        <end position="126"/>
    </location>
</feature>
<evidence type="ECO:0000313" key="3">
    <source>
        <dbReference type="EMBL" id="MBB4658351.1"/>
    </source>
</evidence>
<feature type="compositionally biased region" description="Basic and acidic residues" evidence="1">
    <location>
        <begin position="1"/>
        <end position="18"/>
    </location>
</feature>
<organism evidence="3 4">
    <name type="scientific">Parvularcula dongshanensis</name>
    <dbReference type="NCBI Taxonomy" id="1173995"/>
    <lineage>
        <taxon>Bacteria</taxon>
        <taxon>Pseudomonadati</taxon>
        <taxon>Pseudomonadota</taxon>
        <taxon>Alphaproteobacteria</taxon>
        <taxon>Parvularculales</taxon>
        <taxon>Parvularculaceae</taxon>
        <taxon>Parvularcula</taxon>
    </lineage>
</organism>
<evidence type="ECO:0000313" key="4">
    <source>
        <dbReference type="Proteomes" id="UP000563524"/>
    </source>
</evidence>
<feature type="transmembrane region" description="Helical" evidence="2">
    <location>
        <begin position="68"/>
        <end position="95"/>
    </location>
</feature>
<reference evidence="3 4" key="1">
    <citation type="submission" date="2020-08" db="EMBL/GenBank/DDBJ databases">
        <title>Genomic Encyclopedia of Type Strains, Phase IV (KMG-IV): sequencing the most valuable type-strain genomes for metagenomic binning, comparative biology and taxonomic classification.</title>
        <authorList>
            <person name="Goeker M."/>
        </authorList>
    </citation>
    <scope>NUCLEOTIDE SEQUENCE [LARGE SCALE GENOMIC DNA]</scope>
    <source>
        <strain evidence="3 4">DSM 102850</strain>
    </source>
</reference>
<sequence>MSETGEPRPRPIGDRGRQTEGALVAGDSSDAARREQDVFDEGRTEAELKDQALRGDAKRDEQFKSFLAWVRLLAVGVGTLLVVILAVIYVLHLILPEGQQWLSDDQFDTLSGLFTGVIGTIVIAQVRKGLGS</sequence>
<protein>
    <submittedName>
        <fullName evidence="3">Uncharacterized protein</fullName>
    </submittedName>
</protein>
<keyword evidence="4" id="KW-1185">Reference proteome</keyword>
<accession>A0A840I236</accession>
<feature type="region of interest" description="Disordered" evidence="1">
    <location>
        <begin position="1"/>
        <end position="40"/>
    </location>
</feature>
<dbReference type="AlphaFoldDB" id="A0A840I236"/>
<dbReference type="EMBL" id="JACHOB010000001">
    <property type="protein sequence ID" value="MBB4658351.1"/>
    <property type="molecule type" value="Genomic_DNA"/>
</dbReference>
<name>A0A840I236_9PROT</name>